<comment type="caution">
    <text evidence="1">The sequence shown here is derived from an EMBL/GenBank/DDBJ whole genome shotgun (WGS) entry which is preliminary data.</text>
</comment>
<evidence type="ECO:0000313" key="2">
    <source>
        <dbReference type="Proteomes" id="UP000011747"/>
    </source>
</evidence>
<reference evidence="1 2" key="1">
    <citation type="submission" date="2011-09" db="EMBL/GenBank/DDBJ databases">
        <title>The Genome Sequence of Bacillus smithii 7_3_47FAA.</title>
        <authorList>
            <consortium name="The Broad Institute Genome Sequencing Platform"/>
            <person name="Earl A."/>
            <person name="Ward D."/>
            <person name="Feldgarden M."/>
            <person name="Gevers D."/>
            <person name="Daigneault M."/>
            <person name="Strauss J."/>
            <person name="Allen-Vercoe E."/>
            <person name="Young S.K."/>
            <person name="Zeng Q."/>
            <person name="Gargeya S."/>
            <person name="Fitzgerald M."/>
            <person name="Haas B."/>
            <person name="Abouelleil A."/>
            <person name="Alvarado L."/>
            <person name="Arachchi H.M."/>
            <person name="Berlin A."/>
            <person name="Brown A."/>
            <person name="Chapman S.B."/>
            <person name="Chen Z."/>
            <person name="Dunbar C."/>
            <person name="Freedman E."/>
            <person name="Gearin G."/>
            <person name="Goldberg J."/>
            <person name="Griggs A."/>
            <person name="Gujja S."/>
            <person name="Heiman D."/>
            <person name="Howarth C."/>
            <person name="Larson L."/>
            <person name="Lui A."/>
            <person name="MacDonald P.J.P."/>
            <person name="Montmayeur A."/>
            <person name="Murphy C."/>
            <person name="Neiman D."/>
            <person name="Pearson M."/>
            <person name="Priest M."/>
            <person name="Roberts A."/>
            <person name="Saif S."/>
            <person name="Shea T."/>
            <person name="Shenoy N."/>
            <person name="Sisk P."/>
            <person name="Stolte C."/>
            <person name="Sykes S."/>
            <person name="Wortman J."/>
            <person name="Nusbaum C."/>
            <person name="Birren B."/>
        </authorList>
    </citation>
    <scope>NUCLEOTIDE SEQUENCE [LARGE SCALE GENOMIC DNA]</scope>
    <source>
        <strain evidence="1 2">7_3_47FAA</strain>
    </source>
</reference>
<sequence length="58" mass="6674">MLHQLTLILENTATELISTLGHWGIFIAMMIESMCIPRQTKSLCYLEDSWPLKALYTC</sequence>
<dbReference type="EMBL" id="ACWF01000063">
    <property type="protein sequence ID" value="EHL78608.1"/>
    <property type="molecule type" value="Genomic_DNA"/>
</dbReference>
<dbReference type="Proteomes" id="UP000011747">
    <property type="component" value="Unassembled WGS sequence"/>
</dbReference>
<dbReference type="AlphaFoldDB" id="G9QJS8"/>
<keyword evidence="2" id="KW-1185">Reference proteome</keyword>
<gene>
    <name evidence="1" type="ORF">HMPREF1015_01961</name>
</gene>
<dbReference type="PATRIC" id="fig|665952.3.peg.1251"/>
<dbReference type="HOGENOM" id="CLU_2969906_0_0_9"/>
<organism evidence="1 2">
    <name type="scientific">Bacillus smithii 7_3_47FAA</name>
    <dbReference type="NCBI Taxonomy" id="665952"/>
    <lineage>
        <taxon>Bacteria</taxon>
        <taxon>Bacillati</taxon>
        <taxon>Bacillota</taxon>
        <taxon>Bacilli</taxon>
        <taxon>Bacillales</taxon>
        <taxon>Bacillaceae</taxon>
        <taxon>Bacillus</taxon>
    </lineage>
</organism>
<proteinExistence type="predicted"/>
<evidence type="ECO:0000313" key="1">
    <source>
        <dbReference type="EMBL" id="EHL78608.1"/>
    </source>
</evidence>
<protein>
    <submittedName>
        <fullName evidence="1">Uncharacterized protein</fullName>
    </submittedName>
</protein>
<accession>G9QJS8</accession>
<name>G9QJS8_9BACI</name>